<name>A0A815QUD6_9BILA</name>
<evidence type="ECO:0000313" key="4">
    <source>
        <dbReference type="Proteomes" id="UP000663829"/>
    </source>
</evidence>
<keyword evidence="4" id="KW-1185">Reference proteome</keyword>
<dbReference type="EMBL" id="CAJOBC010085868">
    <property type="protein sequence ID" value="CAF4336706.1"/>
    <property type="molecule type" value="Genomic_DNA"/>
</dbReference>
<dbReference type="Gene3D" id="1.25.10.10">
    <property type="entry name" value="Leucine-rich Repeat Variant"/>
    <property type="match status" value="1"/>
</dbReference>
<dbReference type="OrthoDB" id="10369629at2759"/>
<gene>
    <name evidence="2" type="ORF">GPM918_LOCUS35351</name>
    <name evidence="3" type="ORF">SRO942_LOCUS36075</name>
</gene>
<dbReference type="AlphaFoldDB" id="A0A815QUD6"/>
<evidence type="ECO:0000313" key="2">
    <source>
        <dbReference type="EMBL" id="CAF1467970.1"/>
    </source>
</evidence>
<dbReference type="EMBL" id="CAJNOQ010020395">
    <property type="protein sequence ID" value="CAF1467970.1"/>
    <property type="molecule type" value="Genomic_DNA"/>
</dbReference>
<proteinExistence type="predicted"/>
<organism evidence="2 4">
    <name type="scientific">Didymodactylos carnosus</name>
    <dbReference type="NCBI Taxonomy" id="1234261"/>
    <lineage>
        <taxon>Eukaryota</taxon>
        <taxon>Metazoa</taxon>
        <taxon>Spiralia</taxon>
        <taxon>Gnathifera</taxon>
        <taxon>Rotifera</taxon>
        <taxon>Eurotatoria</taxon>
        <taxon>Bdelloidea</taxon>
        <taxon>Philodinida</taxon>
        <taxon>Philodinidae</taxon>
        <taxon>Didymodactylos</taxon>
    </lineage>
</organism>
<evidence type="ECO:0000256" key="1">
    <source>
        <dbReference type="SAM" id="MobiDB-lite"/>
    </source>
</evidence>
<feature type="region of interest" description="Disordered" evidence="1">
    <location>
        <begin position="209"/>
        <end position="250"/>
    </location>
</feature>
<dbReference type="InterPro" id="IPR016024">
    <property type="entry name" value="ARM-type_fold"/>
</dbReference>
<protein>
    <recommendedName>
        <fullName evidence="5">HEAT repeat domain-containing protein</fullName>
    </recommendedName>
</protein>
<dbReference type="Pfam" id="PF13646">
    <property type="entry name" value="HEAT_2"/>
    <property type="match status" value="1"/>
</dbReference>
<reference evidence="2" key="1">
    <citation type="submission" date="2021-02" db="EMBL/GenBank/DDBJ databases">
        <authorList>
            <person name="Nowell W R."/>
        </authorList>
    </citation>
    <scope>NUCLEOTIDE SEQUENCE</scope>
</reference>
<dbReference type="Proteomes" id="UP000663829">
    <property type="component" value="Unassembled WGS sequence"/>
</dbReference>
<evidence type="ECO:0008006" key="5">
    <source>
        <dbReference type="Google" id="ProtNLM"/>
    </source>
</evidence>
<accession>A0A815QUD6</accession>
<feature type="compositionally biased region" description="Low complexity" evidence="1">
    <location>
        <begin position="235"/>
        <end position="246"/>
    </location>
</feature>
<evidence type="ECO:0000313" key="3">
    <source>
        <dbReference type="EMBL" id="CAF4336706.1"/>
    </source>
</evidence>
<sequence length="367" mass="40712">MSALEDEKEDVRENAYEALGKIGGTAARDEMIVKLVSALGDENDNVSESALYAIGKMGKKAATNEVITNLMGMRCKDGTLACQVPDAIDNILSSSTSIMKLDPKLILQLSWRKSELICLKNVLMDELIVKFFDTQSRDWLPLVADIALQKGAALLMTNGAVMVYDKKEPVVVHVSNLELHQELIGVLTNQAIQMHLSFGIESEKITDQNIPNVNNGKRKRGDSLISTSKRQKQPQQDNNTNANTDSSDARNTEKIAKLASGERKVNDLPLIKQLESLQGQCYEAKISRTFETAREQEQDDFIVEDVGAWIDTAKNGVYIAAHIVSLGDAQYHNGREPQPGLVQLDQNQNLMYRQNSSKLFNEIYPSS</sequence>
<dbReference type="InterPro" id="IPR011989">
    <property type="entry name" value="ARM-like"/>
</dbReference>
<dbReference type="SUPFAM" id="SSF48371">
    <property type="entry name" value="ARM repeat"/>
    <property type="match status" value="1"/>
</dbReference>
<comment type="caution">
    <text evidence="2">The sequence shown here is derived from an EMBL/GenBank/DDBJ whole genome shotgun (WGS) entry which is preliminary data.</text>
</comment>
<dbReference type="Proteomes" id="UP000681722">
    <property type="component" value="Unassembled WGS sequence"/>
</dbReference>